<protein>
    <submittedName>
        <fullName evidence="1">Uncharacterized protein</fullName>
    </submittedName>
</protein>
<evidence type="ECO:0000313" key="2">
    <source>
        <dbReference type="Proteomes" id="UP000029556"/>
    </source>
</evidence>
<evidence type="ECO:0000313" key="1">
    <source>
        <dbReference type="EMBL" id="KGF32923.1"/>
    </source>
</evidence>
<proteinExistence type="predicted"/>
<reference evidence="1 2" key="1">
    <citation type="submission" date="2014-07" db="EMBL/GenBank/DDBJ databases">
        <authorList>
            <person name="McCorrison J."/>
            <person name="Sanka R."/>
            <person name="Torralba M."/>
            <person name="Gillis M."/>
            <person name="Haft D.H."/>
            <person name="Methe B."/>
            <person name="Sutton G."/>
            <person name="Nelson K.E."/>
        </authorList>
    </citation>
    <scope>NUCLEOTIDE SEQUENCE [LARGE SCALE GENOMIC DNA]</scope>
    <source>
        <strain evidence="1 2">DNF00853</strain>
    </source>
</reference>
<dbReference type="Proteomes" id="UP000029556">
    <property type="component" value="Unassembled WGS sequence"/>
</dbReference>
<comment type="caution">
    <text evidence="1">The sequence shown here is derived from an EMBL/GenBank/DDBJ whole genome shotgun (WGS) entry which is preliminary data.</text>
</comment>
<accession>A0A095ZE46</accession>
<sequence>MAQFFLYLLFSSDDNGMVRKTIRQMAADNDMSTRKVLQYLSEIKTLKACMTEGRGGVKICNYPFYIGKQTNTSTKATLSYDFVEDEYKDAFFKWIEFKRGCKKMYNTQSSLQTCYNHLKKISNNNPSLAMQIVEESIANNWSGLYARKENKKDNINLKNMKYDSEW</sequence>
<organism evidence="1 2">
    <name type="scientific">Hoylesella buccalis DNF00853</name>
    <dbReference type="NCBI Taxonomy" id="1401074"/>
    <lineage>
        <taxon>Bacteria</taxon>
        <taxon>Pseudomonadati</taxon>
        <taxon>Bacteroidota</taxon>
        <taxon>Bacteroidia</taxon>
        <taxon>Bacteroidales</taxon>
        <taxon>Prevotellaceae</taxon>
        <taxon>Hoylesella</taxon>
    </lineage>
</organism>
<gene>
    <name evidence="1" type="ORF">HMPREF2137_12350</name>
</gene>
<name>A0A095ZE46_9BACT</name>
<dbReference type="EMBL" id="JRNN01000096">
    <property type="protein sequence ID" value="KGF32923.1"/>
    <property type="molecule type" value="Genomic_DNA"/>
</dbReference>
<dbReference type="AlphaFoldDB" id="A0A095ZE46"/>